<evidence type="ECO:0000256" key="3">
    <source>
        <dbReference type="PROSITE-ProRule" id="PRU00339"/>
    </source>
</evidence>
<dbReference type="SUPFAM" id="SSF48452">
    <property type="entry name" value="TPR-like"/>
    <property type="match status" value="1"/>
</dbReference>
<sequence length="851" mass="97667">MAELEDQNGFAKLLSSGIKALRQHPDYKTKRKKPETFSTGQSYLDKIADQLGVSANTIKSWMGQMGSKYIPGRIEDAKLFGVIWIILENSEMDIRWFTELLQTTSIPVVKPAIPLWIASCLKKAKKQQKNGLFGAPSDQDIKKVIERLFDDKPDNQKFAMEVKPLGHNLPTRWSNTFIGRRHELEAIRQWMLSPSPMCLITGWAGMGKTTIALEAAYACVGRLHREGITLDKCWPRFRCMIWVSADLKNLSFNDFLNTIAYQLGRAELIDKSINEKQLVVRHALAAYAREEQILLIVDSIDTADSDISQFINDLPQGVKVILTARENLNQNYGEAFRDMNIIQLSGLQKTEALDFLIQEVSRHDKMFHPPDKQKKIKQLLHASSEMHMQLISATAGNPKALSLSIAYIIDNDIPIQRLIKEIEEASYSLLGLFEYLFGRTWIRCHEDTRRLWQVLCFFTRPPDANSWAQAAGLDVRRFHHAVEQMRTYALIQPERVNEQLHYRGHQTVIAYGEQNLSENQEMELASRKRWVQYYINYLDTYLKREQPSAAYWNYLLGRDLEKIKQEWPNIYKALEWAYMEGQSEFLIELVIRVSHFLSRVNLPLRIEYGLKAAKAARQLDEPILEALFQIDTAGWALIEINDLNRGLQQIEAGLQVLEHLDADNPDVCDLKVLGLAFKSRLSLKENQPDKAADILDEAVNIPSSPIIQHRLLLVKGDLCLQRSQYKEAVRWYEEANKISAVYGGEKTIEAYFNLGVAYVECGEAEKAEKAFGHVLYDKTQPNQIELIYYYYGRAQLSAGTGDYAEALRLNKKALAIIDSWEQTISIRNEVEQFNEVLENKLDKSNGDFTKY</sequence>
<evidence type="ECO:0000313" key="5">
    <source>
        <dbReference type="EMBL" id="MFC7395486.1"/>
    </source>
</evidence>
<evidence type="ECO:0000259" key="4">
    <source>
        <dbReference type="Pfam" id="PF00931"/>
    </source>
</evidence>
<dbReference type="SMART" id="SM00028">
    <property type="entry name" value="TPR"/>
    <property type="match status" value="3"/>
</dbReference>
<dbReference type="Gene3D" id="3.40.50.300">
    <property type="entry name" value="P-loop containing nucleotide triphosphate hydrolases"/>
    <property type="match status" value="1"/>
</dbReference>
<dbReference type="RefSeq" id="WP_380970157.1">
    <property type="nucleotide sequence ID" value="NZ_JBHTCO010000045.1"/>
</dbReference>
<evidence type="ECO:0000256" key="1">
    <source>
        <dbReference type="ARBA" id="ARBA00022737"/>
    </source>
</evidence>
<protein>
    <submittedName>
        <fullName evidence="5">NB-ARC domain-containing protein</fullName>
    </submittedName>
</protein>
<reference evidence="6" key="1">
    <citation type="journal article" date="2019" name="Int. J. Syst. Evol. Microbiol.">
        <title>The Global Catalogue of Microorganisms (GCM) 10K type strain sequencing project: providing services to taxonomists for standard genome sequencing and annotation.</title>
        <authorList>
            <consortium name="The Broad Institute Genomics Platform"/>
            <consortium name="The Broad Institute Genome Sequencing Center for Infectious Disease"/>
            <person name="Wu L."/>
            <person name="Ma J."/>
        </authorList>
    </citation>
    <scope>NUCLEOTIDE SEQUENCE [LARGE SCALE GENOMIC DNA]</scope>
    <source>
        <strain evidence="6">CGMCC 1.16305</strain>
    </source>
</reference>
<feature type="repeat" description="TPR" evidence="3">
    <location>
        <begin position="748"/>
        <end position="781"/>
    </location>
</feature>
<keyword evidence="2 3" id="KW-0802">TPR repeat</keyword>
<dbReference type="PROSITE" id="PS50005">
    <property type="entry name" value="TPR"/>
    <property type="match status" value="1"/>
</dbReference>
<evidence type="ECO:0000313" key="6">
    <source>
        <dbReference type="Proteomes" id="UP001596505"/>
    </source>
</evidence>
<keyword evidence="6" id="KW-1185">Reference proteome</keyword>
<dbReference type="InterPro" id="IPR027417">
    <property type="entry name" value="P-loop_NTPase"/>
</dbReference>
<keyword evidence="1" id="KW-0677">Repeat</keyword>
<dbReference type="InterPro" id="IPR002182">
    <property type="entry name" value="NB-ARC"/>
</dbReference>
<comment type="caution">
    <text evidence="5">The sequence shown here is derived from an EMBL/GenBank/DDBJ whole genome shotgun (WGS) entry which is preliminary data.</text>
</comment>
<dbReference type="EMBL" id="JBHTCO010000045">
    <property type="protein sequence ID" value="MFC7395486.1"/>
    <property type="molecule type" value="Genomic_DNA"/>
</dbReference>
<name>A0ABW2Q1I5_9BACL</name>
<proteinExistence type="predicted"/>
<organism evidence="5 6">
    <name type="scientific">Scopulibacillus cellulosilyticus</name>
    <dbReference type="NCBI Taxonomy" id="2665665"/>
    <lineage>
        <taxon>Bacteria</taxon>
        <taxon>Bacillati</taxon>
        <taxon>Bacillota</taxon>
        <taxon>Bacilli</taxon>
        <taxon>Bacillales</taxon>
        <taxon>Sporolactobacillaceae</taxon>
        <taxon>Scopulibacillus</taxon>
    </lineage>
</organism>
<dbReference type="PANTHER" id="PTHR10271:SF0">
    <property type="entry name" value="INTERFERON-INDUCED PROTEIN WITH TETRATRICOPEPTIDE REPEATS 5"/>
    <property type="match status" value="1"/>
</dbReference>
<feature type="domain" description="NB-ARC" evidence="4">
    <location>
        <begin position="183"/>
        <end position="363"/>
    </location>
</feature>
<evidence type="ECO:0000256" key="2">
    <source>
        <dbReference type="ARBA" id="ARBA00022803"/>
    </source>
</evidence>
<dbReference type="PANTHER" id="PTHR10271">
    <property type="entry name" value="INTERFERON-INDUCED PROTEIN WITH TETRATRICOPEPTIDE REPEATS"/>
    <property type="match status" value="1"/>
</dbReference>
<dbReference type="SUPFAM" id="SSF52540">
    <property type="entry name" value="P-loop containing nucleoside triphosphate hydrolases"/>
    <property type="match status" value="1"/>
</dbReference>
<dbReference type="Proteomes" id="UP001596505">
    <property type="component" value="Unassembled WGS sequence"/>
</dbReference>
<dbReference type="InterPro" id="IPR019734">
    <property type="entry name" value="TPR_rpt"/>
</dbReference>
<accession>A0ABW2Q1I5</accession>
<dbReference type="InterPro" id="IPR011990">
    <property type="entry name" value="TPR-like_helical_dom_sf"/>
</dbReference>
<dbReference type="Gene3D" id="1.25.40.10">
    <property type="entry name" value="Tetratricopeptide repeat domain"/>
    <property type="match status" value="1"/>
</dbReference>
<dbReference type="Pfam" id="PF00931">
    <property type="entry name" value="NB-ARC"/>
    <property type="match status" value="1"/>
</dbReference>
<gene>
    <name evidence="5" type="ORF">ACFQRG_21490</name>
</gene>